<evidence type="ECO:0000256" key="1">
    <source>
        <dbReference type="SAM" id="Coils"/>
    </source>
</evidence>
<dbReference type="Proteomes" id="UP000813461">
    <property type="component" value="Unassembled WGS sequence"/>
</dbReference>
<name>A0A8K0QWY6_9PLEO</name>
<evidence type="ECO:0000313" key="3">
    <source>
        <dbReference type="Proteomes" id="UP000813461"/>
    </source>
</evidence>
<gene>
    <name evidence="2" type="ORF">FB567DRAFT_535709</name>
</gene>
<dbReference type="EMBL" id="JAGMVJ010000019">
    <property type="protein sequence ID" value="KAH7076207.1"/>
    <property type="molecule type" value="Genomic_DNA"/>
</dbReference>
<organism evidence="2 3">
    <name type="scientific">Paraphoma chrysanthemicola</name>
    <dbReference type="NCBI Taxonomy" id="798071"/>
    <lineage>
        <taxon>Eukaryota</taxon>
        <taxon>Fungi</taxon>
        <taxon>Dikarya</taxon>
        <taxon>Ascomycota</taxon>
        <taxon>Pezizomycotina</taxon>
        <taxon>Dothideomycetes</taxon>
        <taxon>Pleosporomycetidae</taxon>
        <taxon>Pleosporales</taxon>
        <taxon>Pleosporineae</taxon>
        <taxon>Phaeosphaeriaceae</taxon>
        <taxon>Paraphoma</taxon>
    </lineage>
</organism>
<sequence length="235" mass="26383">MAGTTGTPPVRPLPTAQETTAWEQDKANLAVLLGQEVFYGTGSTEPQKEGDCYWRLRMEALGRMAKYEETYLAPVSREPRAQSSRTDGMDSVMSDRHTDYAVSPLHQPQLLPSTQTLGTVLPDVAPSTGDAHVVQRPLPPQQPFLIRPRKVMSSINYLKGRYRELRRQYKELCQRFEQLLRENERLRAQLATGNIAPATTTAATAYDCADGVDADGKRFYIIKGVRYDEDNNDFA</sequence>
<evidence type="ECO:0000313" key="2">
    <source>
        <dbReference type="EMBL" id="KAH7076207.1"/>
    </source>
</evidence>
<feature type="coiled-coil region" evidence="1">
    <location>
        <begin position="155"/>
        <end position="189"/>
    </location>
</feature>
<proteinExistence type="predicted"/>
<keyword evidence="1" id="KW-0175">Coiled coil</keyword>
<dbReference type="AlphaFoldDB" id="A0A8K0QWY6"/>
<protein>
    <submittedName>
        <fullName evidence="2">Uncharacterized protein</fullName>
    </submittedName>
</protein>
<comment type="caution">
    <text evidence="2">The sequence shown here is derived from an EMBL/GenBank/DDBJ whole genome shotgun (WGS) entry which is preliminary data.</text>
</comment>
<keyword evidence="3" id="KW-1185">Reference proteome</keyword>
<accession>A0A8K0QWY6</accession>
<dbReference type="OrthoDB" id="10409970at2759"/>
<reference evidence="2" key="1">
    <citation type="journal article" date="2021" name="Nat. Commun.">
        <title>Genetic determinants of endophytism in the Arabidopsis root mycobiome.</title>
        <authorList>
            <person name="Mesny F."/>
            <person name="Miyauchi S."/>
            <person name="Thiergart T."/>
            <person name="Pickel B."/>
            <person name="Atanasova L."/>
            <person name="Karlsson M."/>
            <person name="Huettel B."/>
            <person name="Barry K.W."/>
            <person name="Haridas S."/>
            <person name="Chen C."/>
            <person name="Bauer D."/>
            <person name="Andreopoulos W."/>
            <person name="Pangilinan J."/>
            <person name="LaButti K."/>
            <person name="Riley R."/>
            <person name="Lipzen A."/>
            <person name="Clum A."/>
            <person name="Drula E."/>
            <person name="Henrissat B."/>
            <person name="Kohler A."/>
            <person name="Grigoriev I.V."/>
            <person name="Martin F.M."/>
            <person name="Hacquard S."/>
        </authorList>
    </citation>
    <scope>NUCLEOTIDE SEQUENCE</scope>
    <source>
        <strain evidence="2">MPI-SDFR-AT-0120</strain>
    </source>
</reference>